<organism evidence="2">
    <name type="scientific">Arundo donax</name>
    <name type="common">Giant reed</name>
    <name type="synonym">Donax arundinaceus</name>
    <dbReference type="NCBI Taxonomy" id="35708"/>
    <lineage>
        <taxon>Eukaryota</taxon>
        <taxon>Viridiplantae</taxon>
        <taxon>Streptophyta</taxon>
        <taxon>Embryophyta</taxon>
        <taxon>Tracheophyta</taxon>
        <taxon>Spermatophyta</taxon>
        <taxon>Magnoliopsida</taxon>
        <taxon>Liliopsida</taxon>
        <taxon>Poales</taxon>
        <taxon>Poaceae</taxon>
        <taxon>PACMAD clade</taxon>
        <taxon>Arundinoideae</taxon>
        <taxon>Arundineae</taxon>
        <taxon>Arundo</taxon>
    </lineage>
</organism>
<dbReference type="AlphaFoldDB" id="A0A0A9E7G8"/>
<feature type="region of interest" description="Disordered" evidence="1">
    <location>
        <begin position="1"/>
        <end position="23"/>
    </location>
</feature>
<evidence type="ECO:0000256" key="1">
    <source>
        <dbReference type="SAM" id="MobiDB-lite"/>
    </source>
</evidence>
<dbReference type="EMBL" id="GBRH01201196">
    <property type="protein sequence ID" value="JAD96699.1"/>
    <property type="molecule type" value="Transcribed_RNA"/>
</dbReference>
<name>A0A0A9E7G8_ARUDO</name>
<sequence length="51" mass="5578">MQDATVFCSSNRDARPSTEANKSLGDTLFSNNNHSYCNEAIRLLTAGVDEI</sequence>
<reference evidence="2" key="1">
    <citation type="submission" date="2014-09" db="EMBL/GenBank/DDBJ databases">
        <authorList>
            <person name="Magalhaes I.L.F."/>
            <person name="Oliveira U."/>
            <person name="Santos F.R."/>
            <person name="Vidigal T.H.D.A."/>
            <person name="Brescovit A.D."/>
            <person name="Santos A.J."/>
        </authorList>
    </citation>
    <scope>NUCLEOTIDE SEQUENCE</scope>
    <source>
        <tissue evidence="2">Shoot tissue taken approximately 20 cm above the soil surface</tissue>
    </source>
</reference>
<proteinExistence type="predicted"/>
<reference evidence="2" key="2">
    <citation type="journal article" date="2015" name="Data Brief">
        <title>Shoot transcriptome of the giant reed, Arundo donax.</title>
        <authorList>
            <person name="Barrero R.A."/>
            <person name="Guerrero F.D."/>
            <person name="Moolhuijzen P."/>
            <person name="Goolsby J.A."/>
            <person name="Tidwell J."/>
            <person name="Bellgard S.E."/>
            <person name="Bellgard M.I."/>
        </authorList>
    </citation>
    <scope>NUCLEOTIDE SEQUENCE</scope>
    <source>
        <tissue evidence="2">Shoot tissue taken approximately 20 cm above the soil surface</tissue>
    </source>
</reference>
<accession>A0A0A9E7G8</accession>
<evidence type="ECO:0000313" key="2">
    <source>
        <dbReference type="EMBL" id="JAD96699.1"/>
    </source>
</evidence>
<protein>
    <submittedName>
        <fullName evidence="2">Uncharacterized protein</fullName>
    </submittedName>
</protein>